<evidence type="ECO:0000313" key="2">
    <source>
        <dbReference type="Proteomes" id="UP000219286"/>
    </source>
</evidence>
<dbReference type="Proteomes" id="UP000219286">
    <property type="component" value="Unassembled WGS sequence"/>
</dbReference>
<gene>
    <name evidence="1" type="ORF">A9Z42_0015560</name>
</gene>
<dbReference type="EMBL" id="LFMI01000185">
    <property type="protein sequence ID" value="OTA01242.1"/>
    <property type="molecule type" value="Genomic_DNA"/>
</dbReference>
<organism evidence="1 2">
    <name type="scientific">Trichoderma parareesei</name>
    <name type="common">Filamentous fungus</name>
    <dbReference type="NCBI Taxonomy" id="858221"/>
    <lineage>
        <taxon>Eukaryota</taxon>
        <taxon>Fungi</taxon>
        <taxon>Dikarya</taxon>
        <taxon>Ascomycota</taxon>
        <taxon>Pezizomycotina</taxon>
        <taxon>Sordariomycetes</taxon>
        <taxon>Hypocreomycetidae</taxon>
        <taxon>Hypocreales</taxon>
        <taxon>Hypocreaceae</taxon>
        <taxon>Trichoderma</taxon>
    </lineage>
</organism>
<comment type="caution">
    <text evidence="1">The sequence shown here is derived from an EMBL/GenBank/DDBJ whole genome shotgun (WGS) entry which is preliminary data.</text>
</comment>
<keyword evidence="2" id="KW-1185">Reference proteome</keyword>
<sequence>MPDNHLDEDQRADAALVLRRVSERSDYFDRRGKILFVSAADGPKARNGTGQDVTFDNQDDDPMVKHASLFPYVKTTANPVTQIVAAALAYDFEEEHQTWPGDVLAKFREEAPAIGFAITPETTTLSSFKHYKTAKKQGHTFFTAFWIIFGINKVSNAS</sequence>
<name>A0A2H2Z7F9_TRIPA</name>
<evidence type="ECO:0000313" key="1">
    <source>
        <dbReference type="EMBL" id="OTA01242.1"/>
    </source>
</evidence>
<reference evidence="1 2" key="1">
    <citation type="journal article" date="2015" name="Genome Announc.">
        <title>Genome sequence and annotation of Trichoderma parareesei, the ancestor of the cellulase producer Trichoderma reesei.</title>
        <authorList>
            <person name="Yang D."/>
            <person name="Pomraning K."/>
            <person name="Kopchinskiy A."/>
            <person name="Karimi Aghcheh R."/>
            <person name="Atanasova L."/>
            <person name="Chenthamara K."/>
            <person name="Baker S.E."/>
            <person name="Zhang R."/>
            <person name="Shen Q."/>
            <person name="Freitag M."/>
            <person name="Kubicek C.P."/>
            <person name="Druzhinina I.S."/>
        </authorList>
    </citation>
    <scope>NUCLEOTIDE SEQUENCE [LARGE SCALE GENOMIC DNA]</scope>
    <source>
        <strain evidence="1 2">CBS 125925</strain>
    </source>
</reference>
<accession>A0A2H2Z7F9</accession>
<protein>
    <submittedName>
        <fullName evidence="1">Uncharacterized protein</fullName>
    </submittedName>
</protein>
<dbReference type="AlphaFoldDB" id="A0A2H2Z7F9"/>
<proteinExistence type="predicted"/>